<dbReference type="Proteomes" id="UP000007878">
    <property type="component" value="Chromosome"/>
</dbReference>
<proteinExistence type="predicted"/>
<keyword evidence="3" id="KW-1185">Reference proteome</keyword>
<protein>
    <recommendedName>
        <fullName evidence="1">RadC-like JAB domain-containing protein</fullName>
    </recommendedName>
</protein>
<sequence length="41" mass="4805">MGNMRLEQFRILFLNKQNTLIADDEILSQVTIDHAVVYPTR</sequence>
<reference evidence="3" key="1">
    <citation type="submission" date="2012-02" db="EMBL/GenBank/DDBJ databases">
        <title>Complete genome sequence of Rickettsia parkeri strain Portsmouth.</title>
        <authorList>
            <person name="Johnson S.L."/>
            <person name="Munk A.C."/>
            <person name="Han S."/>
            <person name="Bruce D.C."/>
            <person name="Dasch G.A."/>
        </authorList>
    </citation>
    <scope>NUCLEOTIDE SEQUENCE [LARGE SCALE GENOMIC DNA]</scope>
    <source>
        <strain evidence="3">CA410</strain>
    </source>
</reference>
<evidence type="ECO:0000313" key="2">
    <source>
        <dbReference type="EMBL" id="AFB21531.1"/>
    </source>
</evidence>
<dbReference type="EMBL" id="CP003304">
    <property type="protein sequence ID" value="AFB21531.1"/>
    <property type="molecule type" value="Genomic_DNA"/>
</dbReference>
<dbReference type="InterPro" id="IPR025657">
    <property type="entry name" value="RadC_JAB"/>
</dbReference>
<gene>
    <name evidence="2" type="ORF">RCA_04910</name>
</gene>
<accession>A0ABM5MV19</accession>
<organism evidence="2 3">
    <name type="scientific">Rickettsia canadensis str. CA410</name>
    <dbReference type="NCBI Taxonomy" id="1105107"/>
    <lineage>
        <taxon>Bacteria</taxon>
        <taxon>Pseudomonadati</taxon>
        <taxon>Pseudomonadota</taxon>
        <taxon>Alphaproteobacteria</taxon>
        <taxon>Rickettsiales</taxon>
        <taxon>Rickettsiaceae</taxon>
        <taxon>Rickettsieae</taxon>
        <taxon>Rickettsia</taxon>
        <taxon>belli group</taxon>
    </lineage>
</organism>
<feature type="domain" description="RadC-like JAB" evidence="1">
    <location>
        <begin position="2"/>
        <end position="39"/>
    </location>
</feature>
<evidence type="ECO:0000259" key="1">
    <source>
        <dbReference type="Pfam" id="PF04002"/>
    </source>
</evidence>
<evidence type="ECO:0000313" key="3">
    <source>
        <dbReference type="Proteomes" id="UP000007878"/>
    </source>
</evidence>
<dbReference type="Pfam" id="PF04002">
    <property type="entry name" value="RadC"/>
    <property type="match status" value="1"/>
</dbReference>
<dbReference type="RefSeq" id="WP_012149170.1">
    <property type="nucleotide sequence ID" value="NC_016929.1"/>
</dbReference>
<name>A0ABM5MV19_RICCA</name>